<dbReference type="InterPro" id="IPR037516">
    <property type="entry name" value="Tripartite_DENN"/>
</dbReference>
<evidence type="ECO:0000259" key="1">
    <source>
        <dbReference type="PROSITE" id="PS50211"/>
    </source>
</evidence>
<dbReference type="Gene3D" id="3.40.50.11500">
    <property type="match status" value="1"/>
</dbReference>
<dbReference type="STRING" id="5722.A2DC37"/>
<dbReference type="SMART" id="SM00799">
    <property type="entry name" value="DENN"/>
    <property type="match status" value="1"/>
</dbReference>
<dbReference type="PROSITE" id="PS50211">
    <property type="entry name" value="DENN"/>
    <property type="match status" value="1"/>
</dbReference>
<dbReference type="KEGG" id="tva:5467631"/>
<accession>A2DC37</accession>
<protein>
    <recommendedName>
        <fullName evidence="1">UDENN domain-containing protein</fullName>
    </recommendedName>
</protein>
<dbReference type="RefSeq" id="XP_001583064.1">
    <property type="nucleotide sequence ID" value="XM_001583014.1"/>
</dbReference>
<sequence length="474" mass="55262">MDSNNSSKDSPPDEIIASLTPKILYNYEFDNIVQGFYVMGPDPLDLKSKPKILYSCPSNCPEDILLSYCFPSEANDTSILNDPEKFIQHTITEPIQREMQFFVIYCPYAKFAPYFFCCKYRANLFNMPTFSHNLSFDQMFEYSQLTNLPTFDICLAIRVHQPNHDLFLGLLEWILRCESFGRAQAITTFMENYSNIKDYESTKKQFPVSDAWPEEHRKSMFTLINKLFRTKFTQSTENFDFSHESFPKLQWSRQYFGRQDYQLTVFSLNGVLKILSIDTFLTFLTSLLLEKRIIISSSNITSVSLIILAANLMIYPLKLSVPTFSVIPISKFEKLKEKKSFVVGITEELTDIPDDCLYINVHGEESSMKSSFSEEIPKLPEIEKIKQNLEDNLWFDADKKRNVACAQLLDFLTGYIRGILMPVEDCFDENFDFELETFESFFMEESKPFIDSLIKTKIFKNYVDYMKNIQSSCF</sequence>
<name>A2DC37_TRIV3</name>
<dbReference type="InterPro" id="IPR051942">
    <property type="entry name" value="DENN_domain_containing_2"/>
</dbReference>
<dbReference type="PANTHER" id="PTHR15288:SF0">
    <property type="entry name" value="UDENN DOMAIN-CONTAINING PROTEIN"/>
    <property type="match status" value="1"/>
</dbReference>
<proteinExistence type="predicted"/>
<keyword evidence="3" id="KW-1185">Reference proteome</keyword>
<dbReference type="EMBL" id="DS113186">
    <property type="protein sequence ID" value="EAY22078.1"/>
    <property type="molecule type" value="Genomic_DNA"/>
</dbReference>
<feature type="domain" description="UDENN" evidence="1">
    <location>
        <begin position="34"/>
        <end position="474"/>
    </location>
</feature>
<gene>
    <name evidence="2" type="ORF">TVAG_457130</name>
</gene>
<organism evidence="2 3">
    <name type="scientific">Trichomonas vaginalis (strain ATCC PRA-98 / G3)</name>
    <dbReference type="NCBI Taxonomy" id="412133"/>
    <lineage>
        <taxon>Eukaryota</taxon>
        <taxon>Metamonada</taxon>
        <taxon>Parabasalia</taxon>
        <taxon>Trichomonadida</taxon>
        <taxon>Trichomonadidae</taxon>
        <taxon>Trichomonas</taxon>
    </lineage>
</organism>
<dbReference type="VEuPathDB" id="TrichDB:TVAG_457130"/>
<reference evidence="2" key="1">
    <citation type="submission" date="2006-10" db="EMBL/GenBank/DDBJ databases">
        <authorList>
            <person name="Amadeo P."/>
            <person name="Zhao Q."/>
            <person name="Wortman J."/>
            <person name="Fraser-Liggett C."/>
            <person name="Carlton J."/>
        </authorList>
    </citation>
    <scope>NUCLEOTIDE SEQUENCE</scope>
    <source>
        <strain evidence="2">G3</strain>
    </source>
</reference>
<dbReference type="AlphaFoldDB" id="A2DC37"/>
<dbReference type="PANTHER" id="PTHR15288">
    <property type="entry name" value="DENN DOMAIN-CONTAINING PROTEIN 2"/>
    <property type="match status" value="1"/>
</dbReference>
<evidence type="ECO:0000313" key="3">
    <source>
        <dbReference type="Proteomes" id="UP000001542"/>
    </source>
</evidence>
<dbReference type="VEuPathDB" id="TrichDB:TVAGG3_0263490"/>
<reference evidence="2" key="2">
    <citation type="journal article" date="2007" name="Science">
        <title>Draft genome sequence of the sexually transmitted pathogen Trichomonas vaginalis.</title>
        <authorList>
            <person name="Carlton J.M."/>
            <person name="Hirt R.P."/>
            <person name="Silva J.C."/>
            <person name="Delcher A.L."/>
            <person name="Schatz M."/>
            <person name="Zhao Q."/>
            <person name="Wortman J.R."/>
            <person name="Bidwell S.L."/>
            <person name="Alsmark U.C.M."/>
            <person name="Besteiro S."/>
            <person name="Sicheritz-Ponten T."/>
            <person name="Noel C.J."/>
            <person name="Dacks J.B."/>
            <person name="Foster P.G."/>
            <person name="Simillion C."/>
            <person name="Van de Peer Y."/>
            <person name="Miranda-Saavedra D."/>
            <person name="Barton G.J."/>
            <person name="Westrop G.D."/>
            <person name="Mueller S."/>
            <person name="Dessi D."/>
            <person name="Fiori P.L."/>
            <person name="Ren Q."/>
            <person name="Paulsen I."/>
            <person name="Zhang H."/>
            <person name="Bastida-Corcuera F.D."/>
            <person name="Simoes-Barbosa A."/>
            <person name="Brown M.T."/>
            <person name="Hayes R.D."/>
            <person name="Mukherjee M."/>
            <person name="Okumura C.Y."/>
            <person name="Schneider R."/>
            <person name="Smith A.J."/>
            <person name="Vanacova S."/>
            <person name="Villalvazo M."/>
            <person name="Haas B.J."/>
            <person name="Pertea M."/>
            <person name="Feldblyum T.V."/>
            <person name="Utterback T.R."/>
            <person name="Shu C.L."/>
            <person name="Osoegawa K."/>
            <person name="de Jong P.J."/>
            <person name="Hrdy I."/>
            <person name="Horvathova L."/>
            <person name="Zubacova Z."/>
            <person name="Dolezal P."/>
            <person name="Malik S.B."/>
            <person name="Logsdon J.M. Jr."/>
            <person name="Henze K."/>
            <person name="Gupta A."/>
            <person name="Wang C.C."/>
            <person name="Dunne R.L."/>
            <person name="Upcroft J.A."/>
            <person name="Upcroft P."/>
            <person name="White O."/>
            <person name="Salzberg S.L."/>
            <person name="Tang P."/>
            <person name="Chiu C.-H."/>
            <person name="Lee Y.-S."/>
            <person name="Embley T.M."/>
            <person name="Coombs G.H."/>
            <person name="Mottram J.C."/>
            <person name="Tachezy J."/>
            <person name="Fraser-Liggett C.M."/>
            <person name="Johnson P.J."/>
        </authorList>
    </citation>
    <scope>NUCLEOTIDE SEQUENCE [LARGE SCALE GENOMIC DNA]</scope>
    <source>
        <strain evidence="2">G3</strain>
    </source>
</reference>
<dbReference type="Pfam" id="PF02141">
    <property type="entry name" value="DENN"/>
    <property type="match status" value="1"/>
</dbReference>
<dbReference type="InterPro" id="IPR043153">
    <property type="entry name" value="DENN_C"/>
</dbReference>
<dbReference type="Proteomes" id="UP000001542">
    <property type="component" value="Unassembled WGS sequence"/>
</dbReference>
<dbReference type="InParanoid" id="A2DC37"/>
<evidence type="ECO:0000313" key="2">
    <source>
        <dbReference type="EMBL" id="EAY22078.1"/>
    </source>
</evidence>
<dbReference type="InterPro" id="IPR001194">
    <property type="entry name" value="cDENN_dom"/>
</dbReference>